<dbReference type="PANTHER" id="PTHR11158">
    <property type="entry name" value="MSF1/PX19 RELATED"/>
    <property type="match status" value="1"/>
</dbReference>
<evidence type="ECO:0000259" key="1">
    <source>
        <dbReference type="PROSITE" id="PS50904"/>
    </source>
</evidence>
<sequence>MSTERPVDPKSKTFTVSSRNLTGSDLLAMEEKVVYCPDPSDSTKTLFTQEAQFTALTRFSSYVEDFCVNRFRDNAAIGRQGFESVLNRLFSGKQAAAI</sequence>
<protein>
    <submittedName>
        <fullName evidence="2">Phospholipid metabolism protein</fullName>
    </submittedName>
</protein>
<reference evidence="2 3" key="1">
    <citation type="submission" date="2023-04" db="EMBL/GenBank/DDBJ databases">
        <title>Genome of Basidiobolus ranarum AG-B5.</title>
        <authorList>
            <person name="Stajich J.E."/>
            <person name="Carter-House D."/>
            <person name="Gryganskyi A."/>
        </authorList>
    </citation>
    <scope>NUCLEOTIDE SEQUENCE [LARGE SCALE GENOMIC DNA]</scope>
    <source>
        <strain evidence="2 3">AG-B5</strain>
    </source>
</reference>
<name>A0ABR2VM99_9FUNG</name>
<evidence type="ECO:0000313" key="2">
    <source>
        <dbReference type="EMBL" id="KAK9680337.1"/>
    </source>
</evidence>
<keyword evidence="3" id="KW-1185">Reference proteome</keyword>
<gene>
    <name evidence="2" type="primary">UPS2_3</name>
    <name evidence="2" type="ORF">K7432_015970</name>
</gene>
<organism evidence="2 3">
    <name type="scientific">Basidiobolus ranarum</name>
    <dbReference type="NCBI Taxonomy" id="34480"/>
    <lineage>
        <taxon>Eukaryota</taxon>
        <taxon>Fungi</taxon>
        <taxon>Fungi incertae sedis</taxon>
        <taxon>Zoopagomycota</taxon>
        <taxon>Entomophthoromycotina</taxon>
        <taxon>Basidiobolomycetes</taxon>
        <taxon>Basidiobolales</taxon>
        <taxon>Basidiobolaceae</taxon>
        <taxon>Basidiobolus</taxon>
    </lineage>
</organism>
<dbReference type="EMBL" id="JASJQH010009261">
    <property type="protein sequence ID" value="KAK9680337.1"/>
    <property type="molecule type" value="Genomic_DNA"/>
</dbReference>
<feature type="domain" description="PRELI/MSF1" evidence="1">
    <location>
        <begin position="1"/>
        <end position="94"/>
    </location>
</feature>
<proteinExistence type="predicted"/>
<dbReference type="PROSITE" id="PS50904">
    <property type="entry name" value="PRELI_MSF1"/>
    <property type="match status" value="1"/>
</dbReference>
<evidence type="ECO:0000313" key="3">
    <source>
        <dbReference type="Proteomes" id="UP001479436"/>
    </source>
</evidence>
<dbReference type="InterPro" id="IPR037365">
    <property type="entry name" value="Slowmo/Ups"/>
</dbReference>
<comment type="caution">
    <text evidence="2">The sequence shown here is derived from an EMBL/GenBank/DDBJ whole genome shotgun (WGS) entry which is preliminary data.</text>
</comment>
<dbReference type="InterPro" id="IPR006797">
    <property type="entry name" value="PRELI/MSF1_dom"/>
</dbReference>
<dbReference type="Pfam" id="PF04707">
    <property type="entry name" value="PRELI"/>
    <property type="match status" value="1"/>
</dbReference>
<accession>A0ABR2VM99</accession>
<dbReference type="Proteomes" id="UP001479436">
    <property type="component" value="Unassembled WGS sequence"/>
</dbReference>